<dbReference type="GO" id="GO:0044874">
    <property type="term" value="P:lipoprotein localization to outer membrane"/>
    <property type="evidence" value="ECO:0007669"/>
    <property type="project" value="UniProtKB-UniRule"/>
</dbReference>
<keyword evidence="6 13" id="KW-0732">Signal</keyword>
<evidence type="ECO:0000256" key="8">
    <source>
        <dbReference type="ARBA" id="ARBA00023136"/>
    </source>
</evidence>
<gene>
    <name evidence="13 15" type="primary">lolB</name>
    <name evidence="16" type="ORF">HT99x_004575</name>
    <name evidence="15" type="ORF">HT99x_02205</name>
</gene>
<evidence type="ECO:0000256" key="11">
    <source>
        <dbReference type="ARBA" id="ARBA00023237"/>
    </source>
</evidence>
<evidence type="ECO:0000256" key="12">
    <source>
        <dbReference type="ARBA" id="ARBA00023288"/>
    </source>
</evidence>
<dbReference type="EMBL" id="LKAJ02000001">
    <property type="protein sequence ID" value="MCS5710693.1"/>
    <property type="molecule type" value="Genomic_DNA"/>
</dbReference>
<dbReference type="GO" id="GO:0015031">
    <property type="term" value="P:protein transport"/>
    <property type="evidence" value="ECO:0007669"/>
    <property type="project" value="UniProtKB-KW"/>
</dbReference>
<name>A0A0Q9YV22_9GAMM</name>
<dbReference type="Proteomes" id="UP000051497">
    <property type="component" value="Unassembled WGS sequence"/>
</dbReference>
<keyword evidence="8 13" id="KW-0472">Membrane</keyword>
<reference evidence="15" key="1">
    <citation type="submission" date="2015-09" db="EMBL/GenBank/DDBJ databases">
        <title>Draft Genome Sequences of Two Novel Amoeba-resistant Intranuclear Bacteria, Candidatus Berkiella cookevillensis and Candidatus Berkiella aquae.</title>
        <authorList>
            <person name="Mehari Y.T."/>
            <person name="Arivett B.A."/>
            <person name="Farone A.L."/>
            <person name="Gunderson J.H."/>
            <person name="Farone M.B."/>
        </authorList>
    </citation>
    <scope>NUCLEOTIDE SEQUENCE [LARGE SCALE GENOMIC DNA]</scope>
    <source>
        <strain evidence="15">HT99</strain>
    </source>
</reference>
<evidence type="ECO:0000256" key="9">
    <source>
        <dbReference type="ARBA" id="ARBA00023139"/>
    </source>
</evidence>
<protein>
    <recommendedName>
        <fullName evidence="4 13">Outer-membrane lipoprotein LolB</fullName>
    </recommendedName>
</protein>
<evidence type="ECO:0000256" key="2">
    <source>
        <dbReference type="ARBA" id="ARBA00009696"/>
    </source>
</evidence>
<evidence type="ECO:0000256" key="13">
    <source>
        <dbReference type="HAMAP-Rule" id="MF_00233"/>
    </source>
</evidence>
<comment type="subcellular location">
    <subcellularLocation>
        <location evidence="1 13">Cell outer membrane</location>
        <topology evidence="1 13">Lipid-anchor</topology>
    </subcellularLocation>
</comment>
<reference evidence="16" key="2">
    <citation type="journal article" date="2016" name="Genome Announc.">
        <title>Draft Genome Sequences of Two Novel Amoeba-Resistant Intranuclear Bacteria, 'Candidatus Berkiella cookevillensis' and 'Candidatus Berkiella aquae'.</title>
        <authorList>
            <person name="Mehari Y.T."/>
            <person name="Arivett B.A."/>
            <person name="Farone A.L."/>
            <person name="Gunderson J.H."/>
            <person name="Farone M.B."/>
        </authorList>
    </citation>
    <scope>NUCLEOTIDE SEQUENCE</scope>
    <source>
        <strain evidence="16">HT99</strain>
    </source>
</reference>
<evidence type="ECO:0000313" key="15">
    <source>
        <dbReference type="EMBL" id="KRG20718.1"/>
    </source>
</evidence>
<dbReference type="SUPFAM" id="SSF89392">
    <property type="entry name" value="Prokaryotic lipoproteins and lipoprotein localization factors"/>
    <property type="match status" value="1"/>
</dbReference>
<proteinExistence type="inferred from homology"/>
<dbReference type="CDD" id="cd16326">
    <property type="entry name" value="LolB"/>
    <property type="match status" value="1"/>
</dbReference>
<comment type="subunit">
    <text evidence="3 13">Monomer.</text>
</comment>
<feature type="chain" id="PRO_5043129826" description="Outer-membrane lipoprotein LolB" evidence="14">
    <location>
        <begin position="21"/>
        <end position="204"/>
    </location>
</feature>
<dbReference type="OrthoDB" id="9797618at2"/>
<accession>A0A0Q9YV22</accession>
<evidence type="ECO:0000256" key="6">
    <source>
        <dbReference type="ARBA" id="ARBA00022729"/>
    </source>
</evidence>
<evidence type="ECO:0000256" key="7">
    <source>
        <dbReference type="ARBA" id="ARBA00022927"/>
    </source>
</evidence>
<dbReference type="RefSeq" id="WP_075066822.1">
    <property type="nucleotide sequence ID" value="NZ_LKAJ02000001.1"/>
</dbReference>
<comment type="caution">
    <text evidence="15">The sequence shown here is derived from an EMBL/GenBank/DDBJ whole genome shotgun (WGS) entry which is preliminary data.</text>
</comment>
<evidence type="ECO:0000256" key="1">
    <source>
        <dbReference type="ARBA" id="ARBA00004459"/>
    </source>
</evidence>
<dbReference type="AlphaFoldDB" id="A0A0Q9YV22"/>
<dbReference type="PROSITE" id="PS51257">
    <property type="entry name" value="PROKAR_LIPOPROTEIN"/>
    <property type="match status" value="1"/>
</dbReference>
<sequence length="204" mass="22763">MNRFNVLALLLLLLAGCASNPEKNSQAVPSSPALEKQWQSNEKQLDAINQWQAEGRLAVTQGSKGGNASFVWQQQGDFYQIKIFGPFGAKSAYIIGSPHHVELKEANGNVSTARTPEALLHKVAGWHVPLSGLRYWMRGMPVTNVKVNSKQFNDKGLLASLEQEGWHVEYQEYHRSAFAPLPSKILLTNGKVKVKMIINNWKQL</sequence>
<comment type="function">
    <text evidence="13">Plays a critical role in the incorporation of lipoproteins in the outer membrane after they are released by the LolA protein.</text>
</comment>
<evidence type="ECO:0000313" key="17">
    <source>
        <dbReference type="Proteomes" id="UP000051497"/>
    </source>
</evidence>
<keyword evidence="7 13" id="KW-0653">Protein transport</keyword>
<dbReference type="HAMAP" id="MF_00233">
    <property type="entry name" value="LolB"/>
    <property type="match status" value="1"/>
</dbReference>
<dbReference type="NCBIfam" id="TIGR00548">
    <property type="entry name" value="lolB"/>
    <property type="match status" value="1"/>
</dbReference>
<dbReference type="STRING" id="295108.HT99x_02205"/>
<dbReference type="Pfam" id="PF03550">
    <property type="entry name" value="LolB"/>
    <property type="match status" value="1"/>
</dbReference>
<dbReference type="InterPro" id="IPR029046">
    <property type="entry name" value="LolA/LolB/LppX"/>
</dbReference>
<organism evidence="15">
    <name type="scientific">Candidatus Berkiella aquae</name>
    <dbReference type="NCBI Taxonomy" id="295108"/>
    <lineage>
        <taxon>Bacteria</taxon>
        <taxon>Pseudomonadati</taxon>
        <taxon>Pseudomonadota</taxon>
        <taxon>Gammaproteobacteria</taxon>
        <taxon>Candidatus Berkiellales</taxon>
        <taxon>Candidatus Berkiellaceae</taxon>
        <taxon>Candidatus Berkiella</taxon>
    </lineage>
</organism>
<dbReference type="EMBL" id="LKAJ01000009">
    <property type="protein sequence ID" value="KRG20718.1"/>
    <property type="molecule type" value="Genomic_DNA"/>
</dbReference>
<evidence type="ECO:0000256" key="4">
    <source>
        <dbReference type="ARBA" id="ARBA00016202"/>
    </source>
</evidence>
<feature type="signal peptide" evidence="14">
    <location>
        <begin position="1"/>
        <end position="20"/>
    </location>
</feature>
<keyword evidence="10 13" id="KW-0143">Chaperone</keyword>
<dbReference type="Gene3D" id="2.50.20.10">
    <property type="entry name" value="Lipoprotein localisation LolA/LolB/LppX"/>
    <property type="match status" value="1"/>
</dbReference>
<keyword evidence="17" id="KW-1185">Reference proteome</keyword>
<evidence type="ECO:0000256" key="10">
    <source>
        <dbReference type="ARBA" id="ARBA00023186"/>
    </source>
</evidence>
<evidence type="ECO:0000256" key="5">
    <source>
        <dbReference type="ARBA" id="ARBA00022448"/>
    </source>
</evidence>
<keyword evidence="9 13" id="KW-0564">Palmitate</keyword>
<keyword evidence="5 13" id="KW-0813">Transport</keyword>
<evidence type="ECO:0000256" key="3">
    <source>
        <dbReference type="ARBA" id="ARBA00011245"/>
    </source>
</evidence>
<reference evidence="16" key="3">
    <citation type="submission" date="2021-06" db="EMBL/GenBank/DDBJ databases">
        <title>Genomic Description and Analysis of Intracellular Bacteria, Candidatus Berkiella cookevillensis and Candidatus Berkiella aquae.</title>
        <authorList>
            <person name="Kidane D.T."/>
            <person name="Mehari Y.T."/>
            <person name="Rice F.C."/>
            <person name="Arivett B.A."/>
            <person name="Farone A.L."/>
            <person name="Berk S.G."/>
            <person name="Farone M.B."/>
        </authorList>
    </citation>
    <scope>NUCLEOTIDE SEQUENCE</scope>
    <source>
        <strain evidence="16">HT99</strain>
    </source>
</reference>
<evidence type="ECO:0000313" key="16">
    <source>
        <dbReference type="EMBL" id="MCS5710693.1"/>
    </source>
</evidence>
<evidence type="ECO:0000256" key="14">
    <source>
        <dbReference type="SAM" id="SignalP"/>
    </source>
</evidence>
<keyword evidence="12 13" id="KW-0449">Lipoprotein</keyword>
<comment type="similarity">
    <text evidence="2 13">Belongs to the LolB family.</text>
</comment>
<dbReference type="GO" id="GO:0009279">
    <property type="term" value="C:cell outer membrane"/>
    <property type="evidence" value="ECO:0007669"/>
    <property type="project" value="UniProtKB-SubCell"/>
</dbReference>
<keyword evidence="11 13" id="KW-0998">Cell outer membrane</keyword>
<dbReference type="InterPro" id="IPR004565">
    <property type="entry name" value="OM_lipoprot_LolB"/>
</dbReference>